<evidence type="ECO:0000313" key="2">
    <source>
        <dbReference type="EMBL" id="MBB5073662.1"/>
    </source>
</evidence>
<name>A0A840NWK5_9HYPH</name>
<accession>A0A840NWK5</accession>
<keyword evidence="1" id="KW-1133">Transmembrane helix</keyword>
<evidence type="ECO:0000313" key="3">
    <source>
        <dbReference type="Proteomes" id="UP000561417"/>
    </source>
</evidence>
<reference evidence="2 3" key="1">
    <citation type="submission" date="2020-08" db="EMBL/GenBank/DDBJ databases">
        <title>Genomic Encyclopedia of Type Strains, Phase IV (KMG-IV): sequencing the most valuable type-strain genomes for metagenomic binning, comparative biology and taxonomic classification.</title>
        <authorList>
            <person name="Goeker M."/>
        </authorList>
    </citation>
    <scope>NUCLEOTIDE SEQUENCE [LARGE SCALE GENOMIC DNA]</scope>
    <source>
        <strain evidence="2 3">DSM 28538</strain>
    </source>
</reference>
<comment type="caution">
    <text evidence="2">The sequence shown here is derived from an EMBL/GenBank/DDBJ whole genome shotgun (WGS) entry which is preliminary data.</text>
</comment>
<organism evidence="2 3">
    <name type="scientific">Bartonella callosciuri</name>
    <dbReference type="NCBI Taxonomy" id="686223"/>
    <lineage>
        <taxon>Bacteria</taxon>
        <taxon>Pseudomonadati</taxon>
        <taxon>Pseudomonadota</taxon>
        <taxon>Alphaproteobacteria</taxon>
        <taxon>Hyphomicrobiales</taxon>
        <taxon>Bartonellaceae</taxon>
        <taxon>Bartonella</taxon>
    </lineage>
</organism>
<keyword evidence="1" id="KW-0812">Transmembrane</keyword>
<protein>
    <submittedName>
        <fullName evidence="2">Uncharacterized protein</fullName>
    </submittedName>
</protein>
<gene>
    <name evidence="2" type="ORF">HNQ69_000788</name>
</gene>
<dbReference type="EMBL" id="JACHIM010000003">
    <property type="protein sequence ID" value="MBB5073662.1"/>
    <property type="molecule type" value="Genomic_DNA"/>
</dbReference>
<keyword evidence="3" id="KW-1185">Reference proteome</keyword>
<keyword evidence="1" id="KW-0472">Membrane</keyword>
<sequence>MNVMFAVFWAIVMINLDKGGVLLFERASFQ</sequence>
<dbReference type="AlphaFoldDB" id="A0A840NWK5"/>
<proteinExistence type="predicted"/>
<feature type="transmembrane region" description="Helical" evidence="1">
    <location>
        <begin position="6"/>
        <end position="24"/>
    </location>
</feature>
<evidence type="ECO:0000256" key="1">
    <source>
        <dbReference type="SAM" id="Phobius"/>
    </source>
</evidence>
<dbReference type="Proteomes" id="UP000561417">
    <property type="component" value="Unassembled WGS sequence"/>
</dbReference>